<accession>A0A7L9FH69</accession>
<name>A0A7L9FH69_9CREN</name>
<keyword evidence="3" id="KW-1185">Reference proteome</keyword>
<organism evidence="2 3">
    <name type="scientific">Infirmifilum lucidum</name>
    <dbReference type="NCBI Taxonomy" id="2776706"/>
    <lineage>
        <taxon>Archaea</taxon>
        <taxon>Thermoproteota</taxon>
        <taxon>Thermoprotei</taxon>
        <taxon>Thermofilales</taxon>
        <taxon>Thermofilaceae</taxon>
        <taxon>Infirmifilum</taxon>
    </lineage>
</organism>
<dbReference type="KEGG" id="thel:IG193_00905"/>
<gene>
    <name evidence="2" type="ORF">IG193_00905</name>
</gene>
<protein>
    <submittedName>
        <fullName evidence="2">Uncharacterized protein</fullName>
    </submittedName>
</protein>
<evidence type="ECO:0000313" key="2">
    <source>
        <dbReference type="EMBL" id="QOJ79057.1"/>
    </source>
</evidence>
<dbReference type="RefSeq" id="WP_192819029.1">
    <property type="nucleotide sequence ID" value="NZ_CP062310.1"/>
</dbReference>
<evidence type="ECO:0000313" key="3">
    <source>
        <dbReference type="Proteomes" id="UP000594121"/>
    </source>
</evidence>
<dbReference type="EMBL" id="CP062310">
    <property type="protein sequence ID" value="QOJ79057.1"/>
    <property type="molecule type" value="Genomic_DNA"/>
</dbReference>
<dbReference type="AlphaFoldDB" id="A0A7L9FH69"/>
<sequence length="349" mass="36594">MTARTIVVAALALLAALATLYTALQLATVEAPRTGAASPSVQESAGGLFEVKIHVTRGNGSTTVRLGPVSFSRPTEVAFRVLVKADPDVAFRLSGALLLEGQKKYSVLMPCMAAHGFPCYRVQVVIPGYDQPVLVMPGTYNASLDVAWESSGDATLTLVIVAVNETGKPLPTQGQPEAPGNETTSPGSPPAVLPCGAGAGTDRLPEPPGMPWPVPRDGNSSCFVARLHMTQGNGSARLSLGVVNFSRPTEAVFELFASASPDVAYTLSGTVYLYGPERYVVHMPCAVSHGLPCYRVLAVIPGYDAPIVVRPGVYNVSLHLAWESAWDSTLTVALVIVTDTGKKPLTATP</sequence>
<feature type="region of interest" description="Disordered" evidence="1">
    <location>
        <begin position="167"/>
        <end position="200"/>
    </location>
</feature>
<dbReference type="GeneID" id="59148411"/>
<proteinExistence type="predicted"/>
<dbReference type="Proteomes" id="UP000594121">
    <property type="component" value="Chromosome"/>
</dbReference>
<dbReference type="InParanoid" id="A0A7L9FH69"/>
<evidence type="ECO:0000256" key="1">
    <source>
        <dbReference type="SAM" id="MobiDB-lite"/>
    </source>
</evidence>
<reference evidence="2 3" key="1">
    <citation type="submission" date="2020-10" db="EMBL/GenBank/DDBJ databases">
        <title>Thermofilum lucidum 3507LT sp. nov. a novel member of Thermofilaceae family isolated from Chile hot spring, and proposal of description order Thermofilales.</title>
        <authorList>
            <person name="Zayulina K.S."/>
            <person name="Elcheninov A.G."/>
            <person name="Toshchakov S.V."/>
            <person name="Kublanov I.V."/>
        </authorList>
    </citation>
    <scope>NUCLEOTIDE SEQUENCE [LARGE SCALE GENOMIC DNA]</scope>
    <source>
        <strain evidence="2 3">3507LT</strain>
    </source>
</reference>